<dbReference type="OrthoDB" id="9882467at2"/>
<dbReference type="RefSeq" id="WP_145849110.1">
    <property type="nucleotide sequence ID" value="NZ_CP042239.1"/>
</dbReference>
<dbReference type="Proteomes" id="UP000318055">
    <property type="component" value="Chromosome"/>
</dbReference>
<dbReference type="AlphaFoldDB" id="A0A518RJK7"/>
<organism evidence="2 3">
    <name type="scientific">Sphingomonas suaedae</name>
    <dbReference type="NCBI Taxonomy" id="2599297"/>
    <lineage>
        <taxon>Bacteria</taxon>
        <taxon>Pseudomonadati</taxon>
        <taxon>Pseudomonadota</taxon>
        <taxon>Alphaproteobacteria</taxon>
        <taxon>Sphingomonadales</taxon>
        <taxon>Sphingomonadaceae</taxon>
        <taxon>Sphingomonas</taxon>
    </lineage>
</organism>
<evidence type="ECO:0000313" key="2">
    <source>
        <dbReference type="EMBL" id="QDX27635.1"/>
    </source>
</evidence>
<evidence type="ECO:0000313" key="3">
    <source>
        <dbReference type="Proteomes" id="UP000318055"/>
    </source>
</evidence>
<keyword evidence="1" id="KW-0732">Signal</keyword>
<protein>
    <recommendedName>
        <fullName evidence="4">Beta/gamma crystallin 'Greek key' domain-containing protein</fullName>
    </recommendedName>
</protein>
<dbReference type="KEGG" id="ssua:FPZ54_17555"/>
<dbReference type="EMBL" id="CP042239">
    <property type="protein sequence ID" value="QDX27635.1"/>
    <property type="molecule type" value="Genomic_DNA"/>
</dbReference>
<name>A0A518RJK7_9SPHN</name>
<reference evidence="2 3" key="1">
    <citation type="submission" date="2019-07" db="EMBL/GenBank/DDBJ databases">
        <title>Sphingomonas alkalisoli sp. nov., isolated from rhizosphere soil of Suaedae salsa.</title>
        <authorList>
            <person name="Zhang H."/>
            <person name="Xu L."/>
            <person name="Zhang J.-X."/>
            <person name="Sun J.-Q."/>
        </authorList>
    </citation>
    <scope>NUCLEOTIDE SEQUENCE [LARGE SCALE GENOMIC DNA]</scope>
    <source>
        <strain evidence="2 3">XS-10</strain>
    </source>
</reference>
<feature type="signal peptide" evidence="1">
    <location>
        <begin position="1"/>
        <end position="19"/>
    </location>
</feature>
<keyword evidence="3" id="KW-1185">Reference proteome</keyword>
<gene>
    <name evidence="2" type="ORF">FPZ54_17555</name>
</gene>
<evidence type="ECO:0008006" key="4">
    <source>
        <dbReference type="Google" id="ProtNLM"/>
    </source>
</evidence>
<feature type="chain" id="PRO_5021711943" description="Beta/gamma crystallin 'Greek key' domain-containing protein" evidence="1">
    <location>
        <begin position="20"/>
        <end position="127"/>
    </location>
</feature>
<sequence>MNGSIRVLAAAAVLATGTAAPLPMIGAAPAVAQASTCYRTFWPSGREVEIEACEYNQGTSGFTILRNTSRRDMHVCWTFHYGNGREFKGCNFRIRAGEEARSSCSSCNRRNGGGLTRVTWRTVKPST</sequence>
<evidence type="ECO:0000256" key="1">
    <source>
        <dbReference type="SAM" id="SignalP"/>
    </source>
</evidence>
<accession>A0A518RJK7</accession>
<proteinExistence type="predicted"/>